<feature type="region of interest" description="Disordered" evidence="2">
    <location>
        <begin position="248"/>
        <end position="267"/>
    </location>
</feature>
<dbReference type="Gene3D" id="2.130.10.130">
    <property type="entry name" value="Integrin alpha, N-terminal"/>
    <property type="match status" value="2"/>
</dbReference>
<evidence type="ECO:0000313" key="5">
    <source>
        <dbReference type="EMBL" id="MFC5884092.1"/>
    </source>
</evidence>
<dbReference type="InterPro" id="IPR028994">
    <property type="entry name" value="Integrin_alpha_N"/>
</dbReference>
<keyword evidence="6" id="KW-1185">Reference proteome</keyword>
<dbReference type="PANTHER" id="PTHR44103:SF1">
    <property type="entry name" value="PROPROTEIN CONVERTASE P"/>
    <property type="match status" value="1"/>
</dbReference>
<comment type="caution">
    <text evidence="5">The sequence shown here is derived from an EMBL/GenBank/DDBJ whole genome shotgun (WGS) entry which is preliminary data.</text>
</comment>
<dbReference type="SUPFAM" id="SSF51110">
    <property type="entry name" value="alpha-D-mannose-specific plant lectins"/>
    <property type="match status" value="1"/>
</dbReference>
<organism evidence="5 6">
    <name type="scientific">Kitasatospora aburaviensis</name>
    <dbReference type="NCBI Taxonomy" id="67265"/>
    <lineage>
        <taxon>Bacteria</taxon>
        <taxon>Bacillati</taxon>
        <taxon>Actinomycetota</taxon>
        <taxon>Actinomycetes</taxon>
        <taxon>Kitasatosporales</taxon>
        <taxon>Streptomycetaceae</taxon>
        <taxon>Kitasatospora</taxon>
    </lineage>
</organism>
<feature type="compositionally biased region" description="Low complexity" evidence="2">
    <location>
        <begin position="255"/>
        <end position="267"/>
    </location>
</feature>
<dbReference type="InterPro" id="IPR001480">
    <property type="entry name" value="Bulb-type_lectin_dom"/>
</dbReference>
<dbReference type="PANTHER" id="PTHR44103">
    <property type="entry name" value="PROPROTEIN CONVERTASE P"/>
    <property type="match status" value="1"/>
</dbReference>
<dbReference type="Proteomes" id="UP001596067">
    <property type="component" value="Unassembled WGS sequence"/>
</dbReference>
<dbReference type="SUPFAM" id="SSF69318">
    <property type="entry name" value="Integrin alpha N-terminal domain"/>
    <property type="match status" value="2"/>
</dbReference>
<sequence length="1372" mass="146708">MTKLSRRLGRRRRPTSGAIALALTGGLTAGLAVSPFATAAPLPPAAPAVTQPGDDGSVSPEDKALKEAKATNTPVELVNARTELSDTWANPDGTFSIRRHGAPVRVLRGGAWVPTDPTLEFAPDGSVRPKAASVTIAFSGGGTAPLLSGVKDGRTLSLSWPKPLPKPTLAGNVASYPEVLPGVDVQLKAEVEGFSQLVVVKTAAAAANPELATLKYTMSTVGVTVSTDAATGVVQALDPAGQPVFTSPTPVMWDSTTATSAPPSGAPAAKSMSFAAAAAGAAPAGPTAPASTFDQPAGSKEAVMPTAVSGNTLQITPDQALLKAADTKYPVYIDPSWAWGGRQNWTRVYKKRPKDSFWNANDVARVGYESETNGLSRSFFQMDTGNIRGAKVISSTFRIDNTWSWSCQARPVQLWHTKGIDRNTTWEHQPDRIDWLGTVNQSKGWSSNCPGGNLEWDVTWKIQRVAAAGDPNITVGLYAENENDTYGWKKFDPKSVVLETKYNDPPLTPTDLGTNPHTDCATGGLIGNTTVSLYALVDDPNAGNLSAQFQIFRGGNLVADKWIPALKGRVSTLVVPDSELPTGDYTWQVRAYDQSEYSGWSTTCRFAVDRTRPARPPKIDSSAFPNGDNGWPAGTGKARTPGGFTIEANGVDDVVRYFYYTDWDPAVKGAEVPPGGTASIQLTPSGVGPHFVHAFSQDSAGNRSDTATYLFYAGRSMERDQAYDLNGDGHKDIWSVDSNGTLLTYAGQGDGRFSSATNGGLHFGDPRIAYSGDWGEDGYNDLVSLEYDPVDKRRKIWTYQNNGLGTASATFGKGRQEQKLFCPVADEEGVCPTGNDHWQQDNAQVLSPGDLNGDGRPDLLVRDGKYLWAYFGARNDYLDDDRQPVLVGGDDWDKFTVIAPGDLNGDGVPDLWLRNEENGDILRAYGRKDANGLVDLATWGTQGRTRVGTGVTKALYPTVGSVGDISGDGVTDLWARQTDNTLFAWTGQAWDGSVNSFSGGWTVDGVVGARIPSGTQLASGQEFSTGPSKLVMQADGNLVLTRSGKTLWASNTAGNPGAVARMQADGNFVVYSADGSRALWNANTWGKPNAYAMVLEHGVLVIYNAVGQGIWTSGTQSRPDYNADGRTDVLARDANGDMWVYPGTGGSGTSTLGQRYFVGNGWWRDYWVPYTADLNNDGQSDIVGRTNNGELMLYPGTGGKGQYPFGSPVLIGTGWSYERLAFGDVTGDGRTDVIARDSGGDLWVYPGTGGTGTSTLGDRIFAGNGWWPAAWTTIRIADVNGDFKADIIGRTDQGDQYVYPNTSTPGNLSFGSRYFYGNGWWNGEWEPFVTDLDSDGTPEQVGVTRNGELFDFLPGGRTLVGTGWTSFFDVIL</sequence>
<dbReference type="Pfam" id="PF13517">
    <property type="entry name" value="FG-GAP_3"/>
    <property type="match status" value="2"/>
</dbReference>
<dbReference type="NCBIfam" id="NF033679">
    <property type="entry name" value="DNRLRE_dom"/>
    <property type="match status" value="1"/>
</dbReference>
<dbReference type="PROSITE" id="PS50927">
    <property type="entry name" value="BULB_LECTIN"/>
    <property type="match status" value="1"/>
</dbReference>
<evidence type="ECO:0000256" key="2">
    <source>
        <dbReference type="SAM" id="MobiDB-lite"/>
    </source>
</evidence>
<dbReference type="RefSeq" id="WP_313762568.1">
    <property type="nucleotide sequence ID" value="NZ_BAAAVH010000050.1"/>
</dbReference>
<dbReference type="InterPro" id="IPR013517">
    <property type="entry name" value="FG-GAP"/>
</dbReference>
<protein>
    <submittedName>
        <fullName evidence="5">FG-GAP-like repeat-containing protein</fullName>
    </submittedName>
</protein>
<dbReference type="InterPro" id="IPR036426">
    <property type="entry name" value="Bulb-type_lectin_dom_sf"/>
</dbReference>
<name>A0ABW1EQ62_9ACTN</name>
<accession>A0ABW1EQ62</accession>
<dbReference type="Gene3D" id="2.90.10.10">
    <property type="entry name" value="Bulb-type lectin domain"/>
    <property type="match status" value="2"/>
</dbReference>
<dbReference type="InterPro" id="IPR013783">
    <property type="entry name" value="Ig-like_fold"/>
</dbReference>
<evidence type="ECO:0000256" key="1">
    <source>
        <dbReference type="ARBA" id="ARBA00022729"/>
    </source>
</evidence>
<dbReference type="EMBL" id="JBHSOD010000003">
    <property type="protein sequence ID" value="MFC5884092.1"/>
    <property type="molecule type" value="Genomic_DNA"/>
</dbReference>
<keyword evidence="1 3" id="KW-0732">Signal</keyword>
<proteinExistence type="predicted"/>
<dbReference type="Gene3D" id="2.60.40.10">
    <property type="entry name" value="Immunoglobulins"/>
    <property type="match status" value="1"/>
</dbReference>
<gene>
    <name evidence="5" type="ORF">ACFP0N_03710</name>
</gene>
<feature type="region of interest" description="Disordered" evidence="2">
    <location>
        <begin position="285"/>
        <end position="304"/>
    </location>
</feature>
<feature type="signal peptide" evidence="3">
    <location>
        <begin position="1"/>
        <end position="39"/>
    </location>
</feature>
<feature type="chain" id="PRO_5047225794" evidence="3">
    <location>
        <begin position="40"/>
        <end position="1372"/>
    </location>
</feature>
<evidence type="ECO:0000313" key="6">
    <source>
        <dbReference type="Proteomes" id="UP001596067"/>
    </source>
</evidence>
<reference evidence="6" key="1">
    <citation type="journal article" date="2019" name="Int. J. Syst. Evol. Microbiol.">
        <title>The Global Catalogue of Microorganisms (GCM) 10K type strain sequencing project: providing services to taxonomists for standard genome sequencing and annotation.</title>
        <authorList>
            <consortium name="The Broad Institute Genomics Platform"/>
            <consortium name="The Broad Institute Genome Sequencing Center for Infectious Disease"/>
            <person name="Wu L."/>
            <person name="Ma J."/>
        </authorList>
    </citation>
    <scope>NUCLEOTIDE SEQUENCE [LARGE SCALE GENOMIC DNA]</scope>
    <source>
        <strain evidence="6">CGMCC 4.1469</strain>
    </source>
</reference>
<evidence type="ECO:0000259" key="4">
    <source>
        <dbReference type="PROSITE" id="PS50927"/>
    </source>
</evidence>
<feature type="domain" description="Bulb-type lectin" evidence="4">
    <location>
        <begin position="1008"/>
        <end position="1115"/>
    </location>
</feature>
<evidence type="ECO:0000256" key="3">
    <source>
        <dbReference type="SAM" id="SignalP"/>
    </source>
</evidence>
<dbReference type="SMART" id="SM00108">
    <property type="entry name" value="B_lectin"/>
    <property type="match status" value="1"/>
</dbReference>
<feature type="region of interest" description="Disordered" evidence="2">
    <location>
        <begin position="38"/>
        <end position="61"/>
    </location>
</feature>